<dbReference type="InterPro" id="IPR036061">
    <property type="entry name" value="CheW-like_dom_sf"/>
</dbReference>
<sequence>MEKVLNTFAKRTQSVRENELELLLFRLNATQIFGIDTQKVREVVRQPLFRALRTPHRCINVEASIRGTSISAIDLRGLMGYRDVIGEHENNMIITEYNGSVQGFKVGEFLSVAEISRQDISSISKVVHSDKYLTGISTIMNVERMGRIDPVFIIDLEIILAELVDYETLTC</sequence>
<reference evidence="2 3" key="1">
    <citation type="submission" date="2016-03" db="EMBL/GenBank/DDBJ databases">
        <title>Complete genome sequence of Shewanella psychrophila WP2, a deep sea bacterium isolated from west Pacific sediment.</title>
        <authorList>
            <person name="Xu G."/>
            <person name="Jian H."/>
        </authorList>
    </citation>
    <scope>NUCLEOTIDE SEQUENCE [LARGE SCALE GENOMIC DNA]</scope>
    <source>
        <strain evidence="2 3">WP2</strain>
    </source>
</reference>
<dbReference type="RefSeq" id="WP_169915800.1">
    <property type="nucleotide sequence ID" value="NZ_CP014782.1"/>
</dbReference>
<dbReference type="PANTHER" id="PTHR47233">
    <property type="entry name" value="CHEMOTAXIS PROTEIN CHEV"/>
    <property type="match status" value="1"/>
</dbReference>
<organism evidence="2 3">
    <name type="scientific">Shewanella psychrophila</name>
    <dbReference type="NCBI Taxonomy" id="225848"/>
    <lineage>
        <taxon>Bacteria</taxon>
        <taxon>Pseudomonadati</taxon>
        <taxon>Pseudomonadota</taxon>
        <taxon>Gammaproteobacteria</taxon>
        <taxon>Alteromonadales</taxon>
        <taxon>Shewanellaceae</taxon>
        <taxon>Shewanella</taxon>
    </lineage>
</organism>
<dbReference type="Pfam" id="PF01584">
    <property type="entry name" value="CheW"/>
    <property type="match status" value="1"/>
</dbReference>
<dbReference type="Proteomes" id="UP000189545">
    <property type="component" value="Chromosome"/>
</dbReference>
<gene>
    <name evidence="2" type="ORF">Sps_03500</name>
</gene>
<dbReference type="KEGG" id="spsw:Sps_03500"/>
<evidence type="ECO:0000313" key="2">
    <source>
        <dbReference type="EMBL" id="AQS38627.1"/>
    </source>
</evidence>
<dbReference type="STRING" id="225848.Sps_03500"/>
<dbReference type="PANTHER" id="PTHR47233:SF4">
    <property type="entry name" value="CHEMOTAXIS SIGNAL TRANSDUCTION PROTEIN"/>
    <property type="match status" value="1"/>
</dbReference>
<feature type="domain" description="CheW-like" evidence="1">
    <location>
        <begin position="19"/>
        <end position="165"/>
    </location>
</feature>
<evidence type="ECO:0000313" key="3">
    <source>
        <dbReference type="Proteomes" id="UP000189545"/>
    </source>
</evidence>
<dbReference type="AlphaFoldDB" id="A0A1S6HST0"/>
<proteinExistence type="predicted"/>
<dbReference type="GO" id="GO:0007165">
    <property type="term" value="P:signal transduction"/>
    <property type="evidence" value="ECO:0007669"/>
    <property type="project" value="InterPro"/>
</dbReference>
<accession>A0A1S6HST0</accession>
<dbReference type="GO" id="GO:0006935">
    <property type="term" value="P:chemotaxis"/>
    <property type="evidence" value="ECO:0007669"/>
    <property type="project" value="InterPro"/>
</dbReference>
<dbReference type="InterPro" id="IPR002545">
    <property type="entry name" value="CheW-lke_dom"/>
</dbReference>
<evidence type="ECO:0000259" key="1">
    <source>
        <dbReference type="PROSITE" id="PS50851"/>
    </source>
</evidence>
<dbReference type="Gene3D" id="2.30.30.40">
    <property type="entry name" value="SH3 Domains"/>
    <property type="match status" value="1"/>
</dbReference>
<protein>
    <submittedName>
        <fullName evidence="2">Chemotaxis signal transduction protein</fullName>
    </submittedName>
</protein>
<dbReference type="PROSITE" id="PS50851">
    <property type="entry name" value="CHEW"/>
    <property type="match status" value="1"/>
</dbReference>
<dbReference type="SMART" id="SM00260">
    <property type="entry name" value="CheW"/>
    <property type="match status" value="1"/>
</dbReference>
<keyword evidence="3" id="KW-1185">Reference proteome</keyword>
<dbReference type="EMBL" id="CP014782">
    <property type="protein sequence ID" value="AQS38627.1"/>
    <property type="molecule type" value="Genomic_DNA"/>
</dbReference>
<dbReference type="Gene3D" id="2.40.50.180">
    <property type="entry name" value="CheA-289, Domain 4"/>
    <property type="match status" value="1"/>
</dbReference>
<dbReference type="SUPFAM" id="SSF50341">
    <property type="entry name" value="CheW-like"/>
    <property type="match status" value="1"/>
</dbReference>
<name>A0A1S6HST0_9GAMM</name>